<dbReference type="Proteomes" id="UP000717585">
    <property type="component" value="Unassembled WGS sequence"/>
</dbReference>
<gene>
    <name evidence="1" type="ORF">J8273_6453</name>
</gene>
<evidence type="ECO:0008006" key="3">
    <source>
        <dbReference type="Google" id="ProtNLM"/>
    </source>
</evidence>
<evidence type="ECO:0000313" key="1">
    <source>
        <dbReference type="EMBL" id="KAG9391682.1"/>
    </source>
</evidence>
<protein>
    <recommendedName>
        <fullName evidence="3">Chromo domain-containing protein</fullName>
    </recommendedName>
</protein>
<dbReference type="InterPro" id="IPR016197">
    <property type="entry name" value="Chromo-like_dom_sf"/>
</dbReference>
<reference evidence="1" key="1">
    <citation type="submission" date="2021-05" db="EMBL/GenBank/DDBJ databases">
        <title>A free-living protist that lacks canonical eukaryotic 1 DNA replication and segregation systems.</title>
        <authorList>
            <person name="Salas-Leiva D.E."/>
            <person name="Tromer E.C."/>
            <person name="Curtis B.A."/>
            <person name="Jerlstrom-Hultqvist J."/>
            <person name="Kolisko M."/>
            <person name="Yi Z."/>
            <person name="Salas-Leiva J.S."/>
            <person name="Gallot-Lavallee L."/>
            <person name="Kops G.J.P.L."/>
            <person name="Archibald J.M."/>
            <person name="Simpson A.G.B."/>
            <person name="Roger A.J."/>
        </authorList>
    </citation>
    <scope>NUCLEOTIDE SEQUENCE</scope>
    <source>
        <strain evidence="1">BICM</strain>
    </source>
</reference>
<accession>A0A8J6B2N3</accession>
<comment type="caution">
    <text evidence="1">The sequence shown here is derived from an EMBL/GenBank/DDBJ whole genome shotgun (WGS) entry which is preliminary data.</text>
</comment>
<name>A0A8J6B2N3_9EUKA</name>
<evidence type="ECO:0000313" key="2">
    <source>
        <dbReference type="Proteomes" id="UP000717585"/>
    </source>
</evidence>
<dbReference type="SUPFAM" id="SSF54160">
    <property type="entry name" value="Chromo domain-like"/>
    <property type="match status" value="1"/>
</dbReference>
<sequence>MQPWDEHLPSVELILNSKQVSSTKASPLDILFPFTEGKADPSRLKAAREALARYAAKKAAIPTNVPPTHEPGSLVLLLRPKSAKIEANWRGPFRYLRRGDHTSSSIIQHITTDKTMEVSDRRIKAWTGSTDLDELKTLVAEQEGEYAVDHIVSARRPARSKTIYLLVHWAGCESAEDSEVTLNAETAQMAALDDFLNVSPSWRQPVEAACRRNGWQL</sequence>
<dbReference type="AlphaFoldDB" id="A0A8J6B2N3"/>
<organism evidence="1 2">
    <name type="scientific">Carpediemonas membranifera</name>
    <dbReference type="NCBI Taxonomy" id="201153"/>
    <lineage>
        <taxon>Eukaryota</taxon>
        <taxon>Metamonada</taxon>
        <taxon>Carpediemonas-like organisms</taxon>
        <taxon>Carpediemonas</taxon>
    </lineage>
</organism>
<proteinExistence type="predicted"/>
<dbReference type="EMBL" id="JAHDYR010000053">
    <property type="protein sequence ID" value="KAG9391682.1"/>
    <property type="molecule type" value="Genomic_DNA"/>
</dbReference>
<keyword evidence="2" id="KW-1185">Reference proteome</keyword>